<gene>
    <name evidence="1" type="ORF">MG292_06635</name>
</gene>
<evidence type="ECO:0008006" key="3">
    <source>
        <dbReference type="Google" id="ProtNLM"/>
    </source>
</evidence>
<dbReference type="Pfam" id="PF26128">
    <property type="entry name" value="Gad2"/>
    <property type="match status" value="1"/>
</dbReference>
<reference evidence="1 2" key="2">
    <citation type="submission" date="2023-06" db="EMBL/GenBank/DDBJ databases">
        <title>Complete Genome Sequence of Flavobacterium keumense K3R-10.</title>
        <authorList>
            <person name="Jeong H."/>
            <person name="Jhang S.Y."/>
            <person name="Kim J.N."/>
        </authorList>
    </citation>
    <scope>NUCLEOTIDE SEQUENCE [LARGE SCALE GENOMIC DNA]</scope>
    <source>
        <strain evidence="1 2">K3R-10</strain>
    </source>
</reference>
<dbReference type="RefSeq" id="WP_264533497.1">
    <property type="nucleotide sequence ID" value="NZ_CP092332.1"/>
</dbReference>
<proteinExistence type="predicted"/>
<evidence type="ECO:0000313" key="1">
    <source>
        <dbReference type="EMBL" id="WGK93774.1"/>
    </source>
</evidence>
<dbReference type="Proteomes" id="UP001232117">
    <property type="component" value="Chromosome"/>
</dbReference>
<dbReference type="EMBL" id="CP092332">
    <property type="protein sequence ID" value="WGK93774.1"/>
    <property type="molecule type" value="Genomic_DNA"/>
</dbReference>
<sequence length="308" mass="36060">MQVKTINKVVSSKLNEWLETIIDLKLREDVKKNLLVSGGCITSMFLNDTVNDFDIYIKDINVLLKLANYYVPNRVLDGRLREQYLREYFAEFEDTDRNIDQMMSSLDDNQSEMVVRYKNLKPDQVKLNISSFGERFKLDESDEKYRVVFLSQNAISLTDDVQIVLRFSGTAEEIHKNFDFIHATNYFTFEDGLVTNIKALESTLTKELKYQGSLYPLTSIIRMKKFLLRGWKIHAGEILKIMFQISELNLRNPEVLEEQLIGVDIAYFSKIIEILRGAPEEKINSKYLNTIIDKVFNEFEEEDEQIKK</sequence>
<evidence type="ECO:0000313" key="2">
    <source>
        <dbReference type="Proteomes" id="UP001232117"/>
    </source>
</evidence>
<reference evidence="1 2" key="1">
    <citation type="submission" date="2022-02" db="EMBL/GenBank/DDBJ databases">
        <authorList>
            <person name="Cha I.-T."/>
            <person name="Lee K.-E."/>
            <person name="Park S.-J."/>
        </authorList>
    </citation>
    <scope>NUCLEOTIDE SEQUENCE [LARGE SCALE GENOMIC DNA]</scope>
    <source>
        <strain evidence="1 2">K3R-10</strain>
    </source>
</reference>
<name>A0ABY8N279_9FLAO</name>
<organism evidence="1 2">
    <name type="scientific">Flavobacterium keumense</name>
    <dbReference type="NCBI Taxonomy" id="1306518"/>
    <lineage>
        <taxon>Bacteria</taxon>
        <taxon>Pseudomonadati</taxon>
        <taxon>Bacteroidota</taxon>
        <taxon>Flavobacteriia</taxon>
        <taxon>Flavobacteriales</taxon>
        <taxon>Flavobacteriaceae</taxon>
        <taxon>Flavobacterium</taxon>
    </lineage>
</organism>
<protein>
    <recommendedName>
        <fullName evidence="3">Nucleotidyl transferase AbiEii toxin, Type IV TA system</fullName>
    </recommendedName>
</protein>
<accession>A0ABY8N279</accession>
<keyword evidence="2" id="KW-1185">Reference proteome</keyword>